<name>A0ABR2IS63_9PEZI</name>
<evidence type="ECO:0008006" key="4">
    <source>
        <dbReference type="Google" id="ProtNLM"/>
    </source>
</evidence>
<evidence type="ECO:0000313" key="3">
    <source>
        <dbReference type="Proteomes" id="UP001390339"/>
    </source>
</evidence>
<sequence length="523" mass="58672">MATISPIHPFTFPRVGILEVLRKRSSCIFERLPTEIIVDIMLRLDDLASLDCLLHASPVAYRIFDDFAINIIETILGNGYGASLQRGGSAGMGSYHVPAYAYIAAEIRSGTIPLRSLTEFIGQVILPSQFGLNMSELHFWEPAFHNISPIPFTPQGLRKGISPAVVRSLVATSRHLTSLSVDCVTIFLDRFKSLRPSYPDGEAAEVFEALMPREFPQSLDMAPWNDDPKGEEVCVQDSGPPTWVEEQRVLRAFWCLQLIVDIRKAATSSSSRLRWSPDDVAYLSNCKPTDTWTMEGLLGKVFSKRDLLIRHLASSHFYKQIMAVMHYLDACHGRRWPEPKPGQQRREVARDWPAPTREAERSDGRADDLQRLASPAEAPELYFRIEVGSLTALGSFAPYNALGFAVWEDARMRAAGLLPSSLAAINNAAAFVRHRFAYAWLSVLGWEDKNKLRAFRRMGNNIPVSRSWRHVTSPEAVKQEMRGYWLPCLATDFGRGGEPDWAAVMGRVNDAPPPGIHILRWQA</sequence>
<evidence type="ECO:0000313" key="2">
    <source>
        <dbReference type="EMBL" id="KAK8867513.1"/>
    </source>
</evidence>
<reference evidence="2 3" key="1">
    <citation type="journal article" date="2024" name="IMA Fungus">
        <title>Apiospora arundinis, a panoply of carbohydrate-active enzymes and secondary metabolites.</title>
        <authorList>
            <person name="Sorensen T."/>
            <person name="Petersen C."/>
            <person name="Muurmann A.T."/>
            <person name="Christiansen J.V."/>
            <person name="Brundto M.L."/>
            <person name="Overgaard C.K."/>
            <person name="Boysen A.T."/>
            <person name="Wollenberg R.D."/>
            <person name="Larsen T.O."/>
            <person name="Sorensen J.L."/>
            <person name="Nielsen K.L."/>
            <person name="Sondergaard T.E."/>
        </authorList>
    </citation>
    <scope>NUCLEOTIDE SEQUENCE [LARGE SCALE GENOMIC DNA]</scope>
    <source>
        <strain evidence="2 3">AAU 773</strain>
    </source>
</reference>
<evidence type="ECO:0000256" key="1">
    <source>
        <dbReference type="SAM" id="MobiDB-lite"/>
    </source>
</evidence>
<gene>
    <name evidence="2" type="ORF">PGQ11_006091</name>
</gene>
<keyword evidence="3" id="KW-1185">Reference proteome</keyword>
<protein>
    <recommendedName>
        <fullName evidence="4">F-box domain-containing protein</fullName>
    </recommendedName>
</protein>
<comment type="caution">
    <text evidence="2">The sequence shown here is derived from an EMBL/GenBank/DDBJ whole genome shotgun (WGS) entry which is preliminary data.</text>
</comment>
<dbReference type="EMBL" id="JAPCWZ010000004">
    <property type="protein sequence ID" value="KAK8867513.1"/>
    <property type="molecule type" value="Genomic_DNA"/>
</dbReference>
<accession>A0ABR2IS63</accession>
<organism evidence="2 3">
    <name type="scientific">Apiospora arundinis</name>
    <dbReference type="NCBI Taxonomy" id="335852"/>
    <lineage>
        <taxon>Eukaryota</taxon>
        <taxon>Fungi</taxon>
        <taxon>Dikarya</taxon>
        <taxon>Ascomycota</taxon>
        <taxon>Pezizomycotina</taxon>
        <taxon>Sordariomycetes</taxon>
        <taxon>Xylariomycetidae</taxon>
        <taxon>Amphisphaeriales</taxon>
        <taxon>Apiosporaceae</taxon>
        <taxon>Apiospora</taxon>
    </lineage>
</organism>
<feature type="compositionally biased region" description="Basic and acidic residues" evidence="1">
    <location>
        <begin position="357"/>
        <end position="370"/>
    </location>
</feature>
<feature type="compositionally biased region" description="Basic and acidic residues" evidence="1">
    <location>
        <begin position="336"/>
        <end position="350"/>
    </location>
</feature>
<proteinExistence type="predicted"/>
<dbReference type="Proteomes" id="UP001390339">
    <property type="component" value="Unassembled WGS sequence"/>
</dbReference>
<feature type="region of interest" description="Disordered" evidence="1">
    <location>
        <begin position="336"/>
        <end position="370"/>
    </location>
</feature>